<reference evidence="1" key="1">
    <citation type="submission" date="2022-01" db="EMBL/GenBank/DDBJ databases">
        <authorList>
            <person name="Lagorce A."/>
        </authorList>
    </citation>
    <scope>NUCLEOTIDE SEQUENCE</scope>
    <source>
        <strain evidence="1">Th15_F1_A12</strain>
    </source>
</reference>
<evidence type="ECO:0000313" key="1">
    <source>
        <dbReference type="EMBL" id="CAH1599244.1"/>
    </source>
</evidence>
<proteinExistence type="predicted"/>
<name>A0AAU9QRL8_9VIBR</name>
<protein>
    <submittedName>
        <fullName evidence="1">Uncharacterized protein</fullName>
    </submittedName>
</protein>
<dbReference type="AlphaFoldDB" id="A0AAU9QRL8"/>
<accession>A0AAU9QRL8</accession>
<evidence type="ECO:0000313" key="2">
    <source>
        <dbReference type="Proteomes" id="UP001295462"/>
    </source>
</evidence>
<dbReference type="EMBL" id="CAKMUD010000094">
    <property type="protein sequence ID" value="CAH1599244.1"/>
    <property type="molecule type" value="Genomic_DNA"/>
</dbReference>
<sequence>MMHFNGAVRPERNIAVFALMAKSECCISLQAGSGDLGAVLGILLS</sequence>
<dbReference type="Proteomes" id="UP001295462">
    <property type="component" value="Unassembled WGS sequence"/>
</dbReference>
<organism evidence="1 2">
    <name type="scientific">Vibrio jasicida</name>
    <dbReference type="NCBI Taxonomy" id="766224"/>
    <lineage>
        <taxon>Bacteria</taxon>
        <taxon>Pseudomonadati</taxon>
        <taxon>Pseudomonadota</taxon>
        <taxon>Gammaproteobacteria</taxon>
        <taxon>Vibrionales</taxon>
        <taxon>Vibrionaceae</taxon>
        <taxon>Vibrio</taxon>
    </lineage>
</organism>
<comment type="caution">
    <text evidence="1">The sequence shown here is derived from an EMBL/GenBank/DDBJ whole genome shotgun (WGS) entry which is preliminary data.</text>
</comment>
<gene>
    <name evidence="1" type="ORF">THF1A12_40069</name>
</gene>